<keyword evidence="2" id="KW-1185">Reference proteome</keyword>
<organismHost>
    <name type="scientific">Noctuidae</name>
    <name type="common">owlet moths</name>
    <dbReference type="NCBI Taxonomy" id="7100"/>
</organismHost>
<proteinExistence type="predicted"/>
<evidence type="ECO:0000313" key="1">
    <source>
        <dbReference type="EMBL" id="ABO37221.1"/>
    </source>
</evidence>
<organism evidence="2">
    <name type="scientific">Heliothis virescens ascovirus 3e</name>
    <name type="common">HvAV-3e</name>
    <dbReference type="NCBI Taxonomy" id="260797"/>
    <lineage>
        <taxon>Viruses</taxon>
        <taxon>Varidnaviria</taxon>
        <taxon>Bamfordvirae</taxon>
        <taxon>Nucleocytoviricota</taxon>
        <taxon>Megaviricetes</taxon>
        <taxon>Pimascovirales</taxon>
        <taxon>Pimascovirales incertae sedis</taxon>
        <taxon>Ascoviridae</taxon>
        <taxon>Ascovirus</taxon>
        <taxon>Ascovirus hvav3a</taxon>
    </lineage>
</organism>
<dbReference type="RefSeq" id="YP_001110887.1">
    <property type="nucleotide sequence ID" value="NC_009233.1"/>
</dbReference>
<protein>
    <submittedName>
        <fullName evidence="1">Uncharacterized protein</fullName>
    </submittedName>
</protein>
<dbReference type="Proteomes" id="UP000001324">
    <property type="component" value="Segment"/>
</dbReference>
<dbReference type="KEGG" id="vg:5076029"/>
<dbReference type="GeneID" id="5076029"/>
<name>A4KX90_HVAVE</name>
<accession>A4KX90</accession>
<evidence type="ECO:0000313" key="2">
    <source>
        <dbReference type="Proteomes" id="UP000001324"/>
    </source>
</evidence>
<reference evidence="1 2" key="1">
    <citation type="journal article" date="2007" name="J. Gen. Virol.">
        <title>Sequence and organization of the Heliothis virescens ascovirus genome.</title>
        <authorList>
            <person name="Asgari S."/>
            <person name="Davis J."/>
            <person name="Wood D."/>
            <person name="Wilson P."/>
            <person name="McGrath A."/>
        </authorList>
    </citation>
    <scope>NUCLEOTIDE SEQUENCE [LARGE SCALE GENOMIC DNA]</scope>
    <source>
        <strain evidence="2">HvAv-3e</strain>
    </source>
</reference>
<dbReference type="EMBL" id="EF133465">
    <property type="protein sequence ID" value="ABO37221.1"/>
    <property type="molecule type" value="Genomic_DNA"/>
</dbReference>
<sequence>MERTRAESDGLGTLTNVAGDDKKLIDVAKNIFQMRCVAAVLQIYPDGSRKYDTMKLLQIAEMWFKDLHRTVILPNLFVGAFLASIPDDLSSASGVTTKRDSHSMTIRPIFQCALSEPGS</sequence>